<organism evidence="3 4">
    <name type="scientific">Seongchinamella unica</name>
    <dbReference type="NCBI Taxonomy" id="2547392"/>
    <lineage>
        <taxon>Bacteria</taxon>
        <taxon>Pseudomonadati</taxon>
        <taxon>Pseudomonadota</taxon>
        <taxon>Gammaproteobacteria</taxon>
        <taxon>Cellvibrionales</taxon>
        <taxon>Halieaceae</taxon>
        <taxon>Seongchinamella</taxon>
    </lineage>
</organism>
<sequence>MRLAACIIALTLTQAVLAGEHAGTIKTSQGAAHIVREGARLPADPGQTVMVSDSIQTGHDGTVGITLMDDTRLTAGPDSTLELNRFVFDTTTHGGSLDAKVTRGSLAVISGKLAKSSPDNVSFSTSAVTLGVRGTRFIIKTGH</sequence>
<name>A0A4V2ZX20_9GAMM</name>
<dbReference type="OrthoDB" id="7028389at2"/>
<feature type="domain" description="FecR protein" evidence="2">
    <location>
        <begin position="53"/>
        <end position="140"/>
    </location>
</feature>
<proteinExistence type="predicted"/>
<feature type="signal peptide" evidence="1">
    <location>
        <begin position="1"/>
        <end position="18"/>
    </location>
</feature>
<comment type="caution">
    <text evidence="3">The sequence shown here is derived from an EMBL/GenBank/DDBJ whole genome shotgun (WGS) entry which is preliminary data.</text>
</comment>
<evidence type="ECO:0000313" key="3">
    <source>
        <dbReference type="EMBL" id="TDG12713.1"/>
    </source>
</evidence>
<protein>
    <recommendedName>
        <fullName evidence="2">FecR protein domain-containing protein</fullName>
    </recommendedName>
</protein>
<dbReference type="RefSeq" id="WP_133213764.1">
    <property type="nucleotide sequence ID" value="NZ_SMSE01000003.1"/>
</dbReference>
<dbReference type="PANTHER" id="PTHR38731:SF1">
    <property type="entry name" value="FECR PROTEIN DOMAIN-CONTAINING PROTEIN"/>
    <property type="match status" value="1"/>
</dbReference>
<dbReference type="AlphaFoldDB" id="A0A4V2ZX20"/>
<evidence type="ECO:0000313" key="4">
    <source>
        <dbReference type="Proteomes" id="UP000295554"/>
    </source>
</evidence>
<evidence type="ECO:0000259" key="2">
    <source>
        <dbReference type="Pfam" id="PF04773"/>
    </source>
</evidence>
<accession>A0A4V2ZX20</accession>
<dbReference type="InterPro" id="IPR006860">
    <property type="entry name" value="FecR"/>
</dbReference>
<evidence type="ECO:0000256" key="1">
    <source>
        <dbReference type="SAM" id="SignalP"/>
    </source>
</evidence>
<dbReference type="PANTHER" id="PTHR38731">
    <property type="entry name" value="LIPL45-RELATED LIPOPROTEIN-RELATED"/>
    <property type="match status" value="1"/>
</dbReference>
<dbReference type="Pfam" id="PF04773">
    <property type="entry name" value="FecR"/>
    <property type="match status" value="1"/>
</dbReference>
<dbReference type="Proteomes" id="UP000295554">
    <property type="component" value="Unassembled WGS sequence"/>
</dbReference>
<reference evidence="3 4" key="1">
    <citation type="submission" date="2019-03" db="EMBL/GenBank/DDBJ databases">
        <title>Seongchinamella monodicae gen. nov., sp. nov., a novel member of the Gammaproteobacteria isolated from a tidal mudflat of beach.</title>
        <authorList>
            <person name="Yang H.G."/>
            <person name="Kang J.W."/>
            <person name="Lee S.D."/>
        </authorList>
    </citation>
    <scope>NUCLEOTIDE SEQUENCE [LARGE SCALE GENOMIC DNA]</scope>
    <source>
        <strain evidence="3 4">GH4-78</strain>
    </source>
</reference>
<gene>
    <name evidence="3" type="ORF">E2F43_14140</name>
</gene>
<feature type="chain" id="PRO_5020923037" description="FecR protein domain-containing protein" evidence="1">
    <location>
        <begin position="19"/>
        <end position="143"/>
    </location>
</feature>
<keyword evidence="4" id="KW-1185">Reference proteome</keyword>
<keyword evidence="1" id="KW-0732">Signal</keyword>
<dbReference type="EMBL" id="SMSE01000003">
    <property type="protein sequence ID" value="TDG12713.1"/>
    <property type="molecule type" value="Genomic_DNA"/>
</dbReference>